<evidence type="ECO:0000256" key="1">
    <source>
        <dbReference type="SAM" id="MobiDB-lite"/>
    </source>
</evidence>
<proteinExistence type="predicted"/>
<dbReference type="OrthoDB" id="3800389at2759"/>
<reference evidence="2 3" key="1">
    <citation type="submission" date="2016-12" db="EMBL/GenBank/DDBJ databases">
        <title>The genomes of Aspergillus section Nigri reveals drivers in fungal speciation.</title>
        <authorList>
            <consortium name="DOE Joint Genome Institute"/>
            <person name="Vesth T.C."/>
            <person name="Nybo J."/>
            <person name="Theobald S."/>
            <person name="Brandl J."/>
            <person name="Frisvad J.C."/>
            <person name="Nielsen K.F."/>
            <person name="Lyhne E.K."/>
            <person name="Kogle M.E."/>
            <person name="Kuo A."/>
            <person name="Riley R."/>
            <person name="Clum A."/>
            <person name="Nolan M."/>
            <person name="Lipzen A."/>
            <person name="Salamov A."/>
            <person name="Henrissat B."/>
            <person name="Wiebenga A."/>
            <person name="De Vries R.P."/>
            <person name="Grigoriev I.V."/>
            <person name="Mortensen U.H."/>
            <person name="Andersen M.R."/>
            <person name="Baker S.E."/>
        </authorList>
    </citation>
    <scope>NUCLEOTIDE SEQUENCE [LARGE SCALE GENOMIC DNA]</scope>
    <source>
        <strain evidence="2 3">CBS 121591</strain>
    </source>
</reference>
<dbReference type="STRING" id="1448315.A0A319CTR3"/>
<feature type="compositionally biased region" description="Basic and acidic residues" evidence="1">
    <location>
        <begin position="1"/>
        <end position="11"/>
    </location>
</feature>
<feature type="compositionally biased region" description="Pro residues" evidence="1">
    <location>
        <begin position="42"/>
        <end position="55"/>
    </location>
</feature>
<dbReference type="Proteomes" id="UP000248340">
    <property type="component" value="Unassembled WGS sequence"/>
</dbReference>
<name>A0A319CTR3_9EURO</name>
<gene>
    <name evidence="2" type="ORF">BO82DRAFT_394151</name>
</gene>
<protein>
    <submittedName>
        <fullName evidence="2">Uncharacterized protein</fullName>
    </submittedName>
</protein>
<keyword evidence="3" id="KW-1185">Reference proteome</keyword>
<feature type="region of interest" description="Disordered" evidence="1">
    <location>
        <begin position="1"/>
        <end position="57"/>
    </location>
</feature>
<dbReference type="VEuPathDB" id="FungiDB:BO82DRAFT_394151"/>
<dbReference type="GeneID" id="37141458"/>
<feature type="compositionally biased region" description="Low complexity" evidence="1">
    <location>
        <begin position="20"/>
        <end position="41"/>
    </location>
</feature>
<accession>A0A319CTR3</accession>
<evidence type="ECO:0000313" key="3">
    <source>
        <dbReference type="Proteomes" id="UP000248340"/>
    </source>
</evidence>
<dbReference type="AlphaFoldDB" id="A0A319CTR3"/>
<sequence>MEAKDKTREHSTPTPSSRVSSFLSLKKSQSSTNKPAPAATPSQPPSQRNPPPAPPRALFTSAQEETAELLKTIHHARTQLREVQRLYQLKAAWLDATETRWIEATMADLADAVRAAALLVEPARVDQETRRRGSIGLATQLRWVCRDSRRARLQRSRLLMCHRSLIVVFERLRGVHGSDYGGARKQELEQEVMELPAGEVVRPKDLSAAVEGLATEGERDEGVGGGNGGLEEELLDLLRWRQSKGNTTAVRREEEEVMTDGGV</sequence>
<organism evidence="2 3">
    <name type="scientific">Aspergillus uvarum CBS 121591</name>
    <dbReference type="NCBI Taxonomy" id="1448315"/>
    <lineage>
        <taxon>Eukaryota</taxon>
        <taxon>Fungi</taxon>
        <taxon>Dikarya</taxon>
        <taxon>Ascomycota</taxon>
        <taxon>Pezizomycotina</taxon>
        <taxon>Eurotiomycetes</taxon>
        <taxon>Eurotiomycetidae</taxon>
        <taxon>Eurotiales</taxon>
        <taxon>Aspergillaceae</taxon>
        <taxon>Aspergillus</taxon>
        <taxon>Aspergillus subgen. Circumdati</taxon>
    </lineage>
</organism>
<evidence type="ECO:0000313" key="2">
    <source>
        <dbReference type="EMBL" id="PYH78988.1"/>
    </source>
</evidence>
<dbReference type="RefSeq" id="XP_025489188.1">
    <property type="nucleotide sequence ID" value="XM_025638716.1"/>
</dbReference>
<dbReference type="EMBL" id="KZ821723">
    <property type="protein sequence ID" value="PYH78988.1"/>
    <property type="molecule type" value="Genomic_DNA"/>
</dbReference>